<dbReference type="Pfam" id="PF06832">
    <property type="entry name" value="BiPBP_C"/>
    <property type="match status" value="1"/>
</dbReference>
<keyword evidence="9" id="KW-0511">Multifunctional enzyme</keyword>
<evidence type="ECO:0000313" key="16">
    <source>
        <dbReference type="EMBL" id="SOE81481.1"/>
    </source>
</evidence>
<dbReference type="GO" id="GO:0030288">
    <property type="term" value="C:outer membrane-bounded periplasmic space"/>
    <property type="evidence" value="ECO:0007669"/>
    <property type="project" value="TreeGrafter"/>
</dbReference>
<evidence type="ECO:0000256" key="1">
    <source>
        <dbReference type="ARBA" id="ARBA00004752"/>
    </source>
</evidence>
<dbReference type="SUPFAM" id="SSF56601">
    <property type="entry name" value="beta-lactamase/transpeptidase-like"/>
    <property type="match status" value="1"/>
</dbReference>
<feature type="domain" description="Penicillin-binding protein transpeptidase" evidence="13">
    <location>
        <begin position="309"/>
        <end position="551"/>
    </location>
</feature>
<dbReference type="InterPro" id="IPR011815">
    <property type="entry name" value="PBP_1c"/>
</dbReference>
<dbReference type="UniPathway" id="UPA00219"/>
<evidence type="ECO:0000256" key="9">
    <source>
        <dbReference type="ARBA" id="ARBA00023268"/>
    </source>
</evidence>
<accession>A0A7Z7IBD6</accession>
<evidence type="ECO:0000256" key="5">
    <source>
        <dbReference type="ARBA" id="ARBA00022670"/>
    </source>
</evidence>
<dbReference type="PANTHER" id="PTHR32282">
    <property type="entry name" value="BINDING PROTEIN TRANSPEPTIDASE, PUTATIVE-RELATED"/>
    <property type="match status" value="1"/>
</dbReference>
<evidence type="ECO:0000256" key="8">
    <source>
        <dbReference type="ARBA" id="ARBA00022801"/>
    </source>
</evidence>
<dbReference type="GO" id="GO:0008955">
    <property type="term" value="F:peptidoglycan glycosyltransferase activity"/>
    <property type="evidence" value="ECO:0007669"/>
    <property type="project" value="UniProtKB-EC"/>
</dbReference>
<protein>
    <recommendedName>
        <fullName evidence="10">peptidoglycan glycosyltransferase</fullName>
        <ecNumber evidence="10">2.4.99.28</ecNumber>
    </recommendedName>
</protein>
<dbReference type="InterPro" id="IPR009647">
    <property type="entry name" value="PBP_C"/>
</dbReference>
<evidence type="ECO:0000256" key="4">
    <source>
        <dbReference type="ARBA" id="ARBA00022645"/>
    </source>
</evidence>
<feature type="domain" description="Glycosyl transferase family 51" evidence="14">
    <location>
        <begin position="55"/>
        <end position="221"/>
    </location>
</feature>
<comment type="catalytic activity">
    <reaction evidence="11">
        <text>[GlcNAc-(1-&gt;4)-Mur2Ac(oyl-L-Ala-gamma-D-Glu-L-Lys-D-Ala-D-Ala)](n)-di-trans,octa-cis-undecaprenyl diphosphate + beta-D-GlcNAc-(1-&gt;4)-Mur2Ac(oyl-L-Ala-gamma-D-Glu-L-Lys-D-Ala-D-Ala)-di-trans,octa-cis-undecaprenyl diphosphate = [GlcNAc-(1-&gt;4)-Mur2Ac(oyl-L-Ala-gamma-D-Glu-L-Lys-D-Ala-D-Ala)](n+1)-di-trans,octa-cis-undecaprenyl diphosphate + di-trans,octa-cis-undecaprenyl diphosphate + H(+)</text>
        <dbReference type="Rhea" id="RHEA:23708"/>
        <dbReference type="Rhea" id="RHEA-COMP:9602"/>
        <dbReference type="Rhea" id="RHEA-COMP:9603"/>
        <dbReference type="ChEBI" id="CHEBI:15378"/>
        <dbReference type="ChEBI" id="CHEBI:58405"/>
        <dbReference type="ChEBI" id="CHEBI:60033"/>
        <dbReference type="ChEBI" id="CHEBI:78435"/>
        <dbReference type="EC" id="2.4.99.28"/>
    </reaction>
</comment>
<organism evidence="16 17">
    <name type="scientific">Caballeronia arationis</name>
    <dbReference type="NCBI Taxonomy" id="1777142"/>
    <lineage>
        <taxon>Bacteria</taxon>
        <taxon>Pseudomonadati</taxon>
        <taxon>Pseudomonadota</taxon>
        <taxon>Betaproteobacteria</taxon>
        <taxon>Burkholderiales</taxon>
        <taxon>Burkholderiaceae</taxon>
        <taxon>Caballeronia</taxon>
    </lineage>
</organism>
<proteinExistence type="inferred from homology"/>
<dbReference type="InterPro" id="IPR036950">
    <property type="entry name" value="PBP_transglycosylase"/>
</dbReference>
<keyword evidence="8" id="KW-0378">Hydrolase</keyword>
<feature type="domain" description="Penicillin-binding C-terminal" evidence="15">
    <location>
        <begin position="636"/>
        <end position="718"/>
    </location>
</feature>
<evidence type="ECO:0000259" key="15">
    <source>
        <dbReference type="Pfam" id="PF06832"/>
    </source>
</evidence>
<dbReference type="GO" id="GO:0004180">
    <property type="term" value="F:carboxypeptidase activity"/>
    <property type="evidence" value="ECO:0007669"/>
    <property type="project" value="UniProtKB-KW"/>
</dbReference>
<sequence length="750" mass="80399">MKRPARFVIGSIACVFAIEAHAWPTFDEVRGSWRSSDWVLLDREGVPLQRVRIDKSARRGDWVALADISPALREAIVVSEDKRFYEHGGVDWRGAAAAAWTNLWNTRTRGASTVTMQLTTLIDDEGRRPGRRSVGEKAQQTVGALWLDHAWRKDQILEAYLNLVPFRGEIVGLSALSQTLFGKAPSGLNEREAALAAALVRAPNAPYAKVAVRACAILRDMHAPDGCTNLESYVQLTLTRTASAPALSSDYDALAPHFARRVAGEVHPAAGARVRSTLDARLQRYARDTLSRTLTELNARAAPRNVHDGAAIVIDNGSGDVLAWVGSAGGFSNAPEVDAVLAARQAGSTLKPFLYAQAIDEKRLTAATLLNDAPLDLATGGGLYIPQNYDHDFKGWVSVRSALGSSLNVPAVRTLVMVTPHRFAKTLVALALPLSETGDYYGFSLALGSADVTLLSLTNAYRALANGGIAGSTRNVASNATPAPGMRVFTPQASFIVTDILADNNARTRTFGFDSVLATRFFSAVKTGTSKDMRDNWAIGYSSRYTVGVWVGNADGAPMWDVSGVTGAAPVWAALINYLHRRTASREPTAPEGVVKTHIAYQDGVEPSRDDWFLRGTQMTTIALSAAAGSSGTVASNRGAPKIGSPTDGTIFALDPDIPATAQRVWFESAGGARDAMAWQLDGKRFARTSRVAWLPWPGRHTLELVDANGAVLDKVGFEVRGAFAKTPQASKKPLRDPSRSASSSANPAQ</sequence>
<comment type="pathway">
    <text evidence="1">Cell wall biogenesis; peptidoglycan biosynthesis.</text>
</comment>
<dbReference type="EC" id="2.4.99.28" evidence="10"/>
<dbReference type="InterPro" id="IPR050396">
    <property type="entry name" value="Glycosyltr_51/Transpeptidase"/>
</dbReference>
<evidence type="ECO:0000256" key="11">
    <source>
        <dbReference type="ARBA" id="ARBA00049902"/>
    </source>
</evidence>
<evidence type="ECO:0000313" key="17">
    <source>
        <dbReference type="Proteomes" id="UP000219522"/>
    </source>
</evidence>
<evidence type="ECO:0000256" key="12">
    <source>
        <dbReference type="SAM" id="MobiDB-lite"/>
    </source>
</evidence>
<dbReference type="Gene3D" id="1.10.3810.10">
    <property type="entry name" value="Biosynthetic peptidoglycan transglycosylase-like"/>
    <property type="match status" value="1"/>
</dbReference>
<evidence type="ECO:0000256" key="7">
    <source>
        <dbReference type="ARBA" id="ARBA00022679"/>
    </source>
</evidence>
<keyword evidence="6" id="KW-0328">Glycosyltransferase</keyword>
<evidence type="ECO:0000256" key="3">
    <source>
        <dbReference type="ARBA" id="ARBA00007739"/>
    </source>
</evidence>
<comment type="similarity">
    <text evidence="3">In the N-terminal section; belongs to the glycosyltransferase 51 family.</text>
</comment>
<dbReference type="RefSeq" id="WP_062636976.1">
    <property type="nucleotide sequence ID" value="NZ_FCOG02000022.1"/>
</dbReference>
<dbReference type="Pfam" id="PF00912">
    <property type="entry name" value="Transgly"/>
    <property type="match status" value="1"/>
</dbReference>
<dbReference type="SUPFAM" id="SSF53955">
    <property type="entry name" value="Lysozyme-like"/>
    <property type="match status" value="1"/>
</dbReference>
<comment type="similarity">
    <text evidence="2">In the C-terminal section; belongs to the transpeptidase family.</text>
</comment>
<keyword evidence="5" id="KW-0645">Protease</keyword>
<dbReference type="Gene3D" id="3.40.710.10">
    <property type="entry name" value="DD-peptidase/beta-lactamase superfamily"/>
    <property type="match status" value="1"/>
</dbReference>
<dbReference type="InterPro" id="IPR001264">
    <property type="entry name" value="Glyco_trans_51"/>
</dbReference>
<dbReference type="GO" id="GO:0008658">
    <property type="term" value="F:penicillin binding"/>
    <property type="evidence" value="ECO:0007669"/>
    <property type="project" value="InterPro"/>
</dbReference>
<feature type="compositionally biased region" description="Low complexity" evidence="12">
    <location>
        <begin position="740"/>
        <end position="750"/>
    </location>
</feature>
<dbReference type="GO" id="GO:0006508">
    <property type="term" value="P:proteolysis"/>
    <property type="evidence" value="ECO:0007669"/>
    <property type="project" value="UniProtKB-KW"/>
</dbReference>
<comment type="caution">
    <text evidence="16">The sequence shown here is derived from an EMBL/GenBank/DDBJ whole genome shotgun (WGS) entry which is preliminary data.</text>
</comment>
<evidence type="ECO:0000259" key="14">
    <source>
        <dbReference type="Pfam" id="PF00912"/>
    </source>
</evidence>
<dbReference type="OrthoDB" id="9766909at2"/>
<reference evidence="16 17" key="1">
    <citation type="submission" date="2017-09" db="EMBL/GenBank/DDBJ databases">
        <authorList>
            <person name="Varghese N."/>
            <person name="Submissions S."/>
        </authorList>
    </citation>
    <scope>NUCLEOTIDE SEQUENCE [LARGE SCALE GENOMIC DNA]</scope>
    <source>
        <strain evidence="16 17">OK806</strain>
    </source>
</reference>
<keyword evidence="4" id="KW-0121">Carboxypeptidase</keyword>
<dbReference type="PANTHER" id="PTHR32282:SF15">
    <property type="entry name" value="PENICILLIN-BINDING PROTEIN 1C"/>
    <property type="match status" value="1"/>
</dbReference>
<keyword evidence="7" id="KW-0808">Transferase</keyword>
<dbReference type="EMBL" id="OCSU01000002">
    <property type="protein sequence ID" value="SOE81481.1"/>
    <property type="molecule type" value="Genomic_DNA"/>
</dbReference>
<dbReference type="AlphaFoldDB" id="A0A7Z7IBD6"/>
<dbReference type="InterPro" id="IPR012338">
    <property type="entry name" value="Beta-lactam/transpept-like"/>
</dbReference>
<keyword evidence="17" id="KW-1185">Reference proteome</keyword>
<dbReference type="NCBIfam" id="TIGR02073">
    <property type="entry name" value="PBP_1c"/>
    <property type="match status" value="1"/>
</dbReference>
<dbReference type="InterPro" id="IPR001460">
    <property type="entry name" value="PCN-bd_Tpept"/>
</dbReference>
<evidence type="ECO:0000259" key="13">
    <source>
        <dbReference type="Pfam" id="PF00905"/>
    </source>
</evidence>
<evidence type="ECO:0000256" key="2">
    <source>
        <dbReference type="ARBA" id="ARBA00007090"/>
    </source>
</evidence>
<dbReference type="GO" id="GO:0009252">
    <property type="term" value="P:peptidoglycan biosynthetic process"/>
    <property type="evidence" value="ECO:0007669"/>
    <property type="project" value="UniProtKB-UniPathway"/>
</dbReference>
<name>A0A7Z7IBD6_9BURK</name>
<evidence type="ECO:0000256" key="6">
    <source>
        <dbReference type="ARBA" id="ARBA00022676"/>
    </source>
</evidence>
<dbReference type="Pfam" id="PF00905">
    <property type="entry name" value="Transpeptidase"/>
    <property type="match status" value="1"/>
</dbReference>
<gene>
    <name evidence="16" type="ORF">SAMN05446927_4766</name>
</gene>
<dbReference type="InterPro" id="IPR023346">
    <property type="entry name" value="Lysozyme-like_dom_sf"/>
</dbReference>
<evidence type="ECO:0000256" key="10">
    <source>
        <dbReference type="ARBA" id="ARBA00044770"/>
    </source>
</evidence>
<dbReference type="Proteomes" id="UP000219522">
    <property type="component" value="Unassembled WGS sequence"/>
</dbReference>
<feature type="region of interest" description="Disordered" evidence="12">
    <location>
        <begin position="727"/>
        <end position="750"/>
    </location>
</feature>